<evidence type="ECO:0000256" key="7">
    <source>
        <dbReference type="ARBA" id="ARBA00023242"/>
    </source>
</evidence>
<reference evidence="9" key="1">
    <citation type="submission" date="2023-06" db="EMBL/GenBank/DDBJ databases">
        <title>Genome-scale phylogeny and comparative genomics of the fungal order Sordariales.</title>
        <authorList>
            <consortium name="Lawrence Berkeley National Laboratory"/>
            <person name="Hensen N."/>
            <person name="Bonometti L."/>
            <person name="Westerberg I."/>
            <person name="Brannstrom I.O."/>
            <person name="Guillou S."/>
            <person name="Cros-Aarteil S."/>
            <person name="Calhoun S."/>
            <person name="Haridas S."/>
            <person name="Kuo A."/>
            <person name="Mondo S."/>
            <person name="Pangilinan J."/>
            <person name="Riley R."/>
            <person name="Labutti K."/>
            <person name="Andreopoulos B."/>
            <person name="Lipzen A."/>
            <person name="Chen C."/>
            <person name="Yanf M."/>
            <person name="Daum C."/>
            <person name="Ng V."/>
            <person name="Clum A."/>
            <person name="Steindorff A."/>
            <person name="Ohm R."/>
            <person name="Martin F."/>
            <person name="Silar P."/>
            <person name="Natvig D."/>
            <person name="Lalanne C."/>
            <person name="Gautier V."/>
            <person name="Ament-Velasquez S.L."/>
            <person name="Kruys A."/>
            <person name="Hutchinson M.I."/>
            <person name="Powell A.J."/>
            <person name="Barry K."/>
            <person name="Miller A.N."/>
            <person name="Grigoriev I.V."/>
            <person name="Debuchy R."/>
            <person name="Gladieux P."/>
            <person name="Thoren M.H."/>
            <person name="Johannesson H."/>
        </authorList>
    </citation>
    <scope>NUCLEOTIDE SEQUENCE</scope>
    <source>
        <strain evidence="9">SMH2532-1</strain>
    </source>
</reference>
<comment type="subcellular location">
    <subcellularLocation>
        <location evidence="2">Cytoplasm</location>
    </subcellularLocation>
    <subcellularLocation>
        <location evidence="1">Nucleus</location>
    </subcellularLocation>
</comment>
<dbReference type="Pfam" id="PF18829">
    <property type="entry name" value="Importin_rep_6"/>
    <property type="match status" value="1"/>
</dbReference>
<evidence type="ECO:0000256" key="6">
    <source>
        <dbReference type="ARBA" id="ARBA00022927"/>
    </source>
</evidence>
<dbReference type="SMART" id="SM01349">
    <property type="entry name" value="TOG"/>
    <property type="match status" value="1"/>
</dbReference>
<dbReference type="InterPro" id="IPR057672">
    <property type="entry name" value="TPR_IPO4/5"/>
</dbReference>
<evidence type="ECO:0000256" key="3">
    <source>
        <dbReference type="ARBA" id="ARBA00022448"/>
    </source>
</evidence>
<organism evidence="9 10">
    <name type="scientific">Cercophora newfieldiana</name>
    <dbReference type="NCBI Taxonomy" id="92897"/>
    <lineage>
        <taxon>Eukaryota</taxon>
        <taxon>Fungi</taxon>
        <taxon>Dikarya</taxon>
        <taxon>Ascomycota</taxon>
        <taxon>Pezizomycotina</taxon>
        <taxon>Sordariomycetes</taxon>
        <taxon>Sordariomycetidae</taxon>
        <taxon>Sordariales</taxon>
        <taxon>Lasiosphaeriaceae</taxon>
        <taxon>Cercophora</taxon>
    </lineage>
</organism>
<dbReference type="PANTHER" id="PTHR10527">
    <property type="entry name" value="IMPORTIN BETA"/>
    <property type="match status" value="1"/>
</dbReference>
<evidence type="ECO:0000259" key="8">
    <source>
        <dbReference type="PROSITE" id="PS50166"/>
    </source>
</evidence>
<dbReference type="GO" id="GO:0005634">
    <property type="term" value="C:nucleus"/>
    <property type="evidence" value="ECO:0007669"/>
    <property type="project" value="UniProtKB-SubCell"/>
</dbReference>
<dbReference type="InterPro" id="IPR016024">
    <property type="entry name" value="ARM-type_fold"/>
</dbReference>
<keyword evidence="7" id="KW-0539">Nucleus</keyword>
<dbReference type="PROSITE" id="PS50166">
    <property type="entry name" value="IMPORTIN_B_NT"/>
    <property type="match status" value="1"/>
</dbReference>
<dbReference type="GO" id="GO:0031267">
    <property type="term" value="F:small GTPase binding"/>
    <property type="evidence" value="ECO:0007669"/>
    <property type="project" value="InterPro"/>
</dbReference>
<dbReference type="InterPro" id="IPR041653">
    <property type="entry name" value="Importin_rep_4"/>
</dbReference>
<proteinExistence type="predicted"/>
<keyword evidence="10" id="KW-1185">Reference proteome</keyword>
<evidence type="ECO:0000313" key="10">
    <source>
        <dbReference type="Proteomes" id="UP001174936"/>
    </source>
</evidence>
<dbReference type="Pfam" id="PF25780">
    <property type="entry name" value="TPR_IPO5"/>
    <property type="match status" value="1"/>
</dbReference>
<evidence type="ECO:0000256" key="1">
    <source>
        <dbReference type="ARBA" id="ARBA00004123"/>
    </source>
</evidence>
<keyword evidence="3" id="KW-0813">Transport</keyword>
<dbReference type="Pfam" id="PF13513">
    <property type="entry name" value="HEAT_EZ"/>
    <property type="match status" value="1"/>
</dbReference>
<evidence type="ECO:0000256" key="2">
    <source>
        <dbReference type="ARBA" id="ARBA00004496"/>
    </source>
</evidence>
<dbReference type="Pfam" id="PF25574">
    <property type="entry name" value="TPR_IMB1"/>
    <property type="match status" value="1"/>
</dbReference>
<dbReference type="InterPro" id="IPR058584">
    <property type="entry name" value="IMB1_TNPO1-like_TPR"/>
</dbReference>
<feature type="domain" description="Importin N-terminal" evidence="8">
    <location>
        <begin position="30"/>
        <end position="110"/>
    </location>
</feature>
<dbReference type="SUPFAM" id="SSF48371">
    <property type="entry name" value="ARM repeat"/>
    <property type="match status" value="2"/>
</dbReference>
<dbReference type="InterPro" id="IPR001494">
    <property type="entry name" value="Importin-beta_N"/>
</dbReference>
<protein>
    <submittedName>
        <fullName evidence="9">Armadillo-type protein</fullName>
    </submittedName>
</protein>
<evidence type="ECO:0000256" key="4">
    <source>
        <dbReference type="ARBA" id="ARBA00022490"/>
    </source>
</evidence>
<dbReference type="AlphaFoldDB" id="A0AA40CRI6"/>
<dbReference type="InterPro" id="IPR011989">
    <property type="entry name" value="ARM-like"/>
</dbReference>
<keyword evidence="4" id="KW-0963">Cytoplasm</keyword>
<dbReference type="InterPro" id="IPR034085">
    <property type="entry name" value="TOG"/>
</dbReference>
<dbReference type="Gene3D" id="1.25.10.10">
    <property type="entry name" value="Leucine-rich Repeat Variant"/>
    <property type="match status" value="1"/>
</dbReference>
<evidence type="ECO:0000256" key="5">
    <source>
        <dbReference type="ARBA" id="ARBA00022737"/>
    </source>
</evidence>
<dbReference type="InterPro" id="IPR040928">
    <property type="entry name" value="Importin_rep_5"/>
</dbReference>
<accession>A0AA40CRI6</accession>
<comment type="caution">
    <text evidence="9">The sequence shown here is derived from an EMBL/GenBank/DDBJ whole genome shotgun (WGS) entry which is preliminary data.</text>
</comment>
<dbReference type="Pfam" id="PF18808">
    <property type="entry name" value="Importin_rep_4"/>
    <property type="match status" value="1"/>
</dbReference>
<sequence length="1097" mass="121709">MSMLPPDVANELAQLLQALQAKDNGVRSQAEEHLQNNWTNTRPEALLMGLAEQIAASKDTSTRAFAAVIFRRIATKTRKTPTSENTDMFISLTKDLAVLIRTKLLENLVSEPDRTVRNKISDAVAEIGRQYSDNSESWSELLQVLFNLSQAPDAGKRETAFRVFTTTPGIIEKQHEEAVAQAFANAFKDDTVAVRLAAMEAFAAFFRSLTKKNQQKYHTLLPEVLNILPPIKESNDSEDLSKALLALIDLAEGAPKMFKSIFNVLVQFSISVIQDKELSDLCRQNALELMATFADYAPSMCKKDPNYTNDMITQCLSLMTDLGEDDEDAAEWLAADDLDQEESDLNHVAGEHCMDRLANKLGGLVILQPTFGWLPRMMQSMAWRDRHAALMAISAISEGCRDQMIGELKQVLELVVPALKDPHPRVRWAGCNALGQMSTDFAPTMQKEYYDVVLTAILPVLDSPEARVKSHAAAALVNFCEEAEKSILEPYLDNLLSSLFRLLQNEKRYVQEQALSTIATIADAAEKNFGKYYDSLMPLLVGVLQGESHKEYRLLRAKAMECATLIALAVGRERLGGDAQMLVQLLGAIQGSIVDSDDPQAQYLMHCWGRMCRVMGKEFLPYLPTVMPPLLELAAAKADVQILDSDEQVEQFQQDDGWELVPLRGKTIGIRTSSMDDKYMAIELLVVYAQVLESDFAPFAAQIMEKIAIPGLAFFFHDPVRVVSAKLVPYLLSSYKKQYGGTSNELAGLWTSTVDKLLEVLTAEPAIDTLAEMYQCFYESVEVLGRQCLTPVHFERFIDAVLSTLEDYKDRVAQRAEETAGAAAEDVEDDQEELLMAIEDDQTLLSDMNKAFHCIFKYHGSAFLRSWERLIGTYEEFLKSNDPTQRQWGLCIMDDVLEYCGPDSSHYANYISQPLLQGCRDQSPAIRQAAAYGIGIAAHHGGAAWASFLGGAVQVLFEALQFPDARSEENVYATENACAAVAKVLHFNASAIPQADQIIAEWIKYLPITNDEEAAPYAYAYLTELIEKQHPVVIGQAAAVFVYVAQALEADALSGQTAARVVAATKQLLLATQTDGEALLRQNFAPEAQQLIRGHFA</sequence>
<name>A0AA40CRI6_9PEZI</name>
<dbReference type="GO" id="GO:0005737">
    <property type="term" value="C:cytoplasm"/>
    <property type="evidence" value="ECO:0007669"/>
    <property type="project" value="UniProtKB-SubCell"/>
</dbReference>
<keyword evidence="6" id="KW-0653">Protein transport</keyword>
<dbReference type="GO" id="GO:0006606">
    <property type="term" value="P:protein import into nucleus"/>
    <property type="evidence" value="ECO:0007669"/>
    <property type="project" value="InterPro"/>
</dbReference>
<dbReference type="Pfam" id="PF18816">
    <property type="entry name" value="Importin_rep_5"/>
    <property type="match status" value="1"/>
</dbReference>
<dbReference type="InterPro" id="IPR040122">
    <property type="entry name" value="Importin_beta"/>
</dbReference>
<dbReference type="EMBL" id="JAULSV010000003">
    <property type="protein sequence ID" value="KAK0648756.1"/>
    <property type="molecule type" value="Genomic_DNA"/>
</dbReference>
<evidence type="ECO:0000313" key="9">
    <source>
        <dbReference type="EMBL" id="KAK0648756.1"/>
    </source>
</evidence>
<gene>
    <name evidence="9" type="ORF">B0T16DRAFT_324567</name>
</gene>
<dbReference type="Proteomes" id="UP001174936">
    <property type="component" value="Unassembled WGS sequence"/>
</dbReference>
<dbReference type="InterPro" id="IPR041389">
    <property type="entry name" value="Importin_rep_6"/>
</dbReference>
<keyword evidence="5" id="KW-0677">Repeat</keyword>